<dbReference type="InterPro" id="IPR053148">
    <property type="entry name" value="PD-DEXK-like_domain"/>
</dbReference>
<dbReference type="InterPro" id="IPR041527">
    <property type="entry name" value="YhcG_N"/>
</dbReference>
<sequence length="68" mass="8276">MYWQIGKVIFEEQQQGEDRAAYGTYLMQRLAEQLQPQFGTGFSRRHLHWYVQFYRTFPIVNALRSQFN</sequence>
<gene>
    <name evidence="2" type="ORF">HNQ92_000611</name>
</gene>
<accession>A0A840TR23</accession>
<protein>
    <recommendedName>
        <fullName evidence="1">YhcG N-terminal domain-containing protein</fullName>
    </recommendedName>
</protein>
<dbReference type="PANTHER" id="PTHR30547:SF5">
    <property type="entry name" value="NUCLEASE YHCG-RELATED"/>
    <property type="match status" value="1"/>
</dbReference>
<dbReference type="Pfam" id="PF17761">
    <property type="entry name" value="DUF1016_N"/>
    <property type="match status" value="1"/>
</dbReference>
<organism evidence="2 3">
    <name type="scientific">Rhabdobacter roseus</name>
    <dbReference type="NCBI Taxonomy" id="1655419"/>
    <lineage>
        <taxon>Bacteria</taxon>
        <taxon>Pseudomonadati</taxon>
        <taxon>Bacteroidota</taxon>
        <taxon>Cytophagia</taxon>
        <taxon>Cytophagales</taxon>
        <taxon>Cytophagaceae</taxon>
        <taxon>Rhabdobacter</taxon>
    </lineage>
</organism>
<dbReference type="Proteomes" id="UP000557307">
    <property type="component" value="Unassembled WGS sequence"/>
</dbReference>
<reference evidence="2 3" key="1">
    <citation type="submission" date="2020-08" db="EMBL/GenBank/DDBJ databases">
        <title>Genomic Encyclopedia of Type Strains, Phase IV (KMG-IV): sequencing the most valuable type-strain genomes for metagenomic binning, comparative biology and taxonomic classification.</title>
        <authorList>
            <person name="Goeker M."/>
        </authorList>
    </citation>
    <scope>NUCLEOTIDE SEQUENCE [LARGE SCALE GENOMIC DNA]</scope>
    <source>
        <strain evidence="2 3">DSM 105074</strain>
    </source>
</reference>
<proteinExistence type="predicted"/>
<keyword evidence="3" id="KW-1185">Reference proteome</keyword>
<evidence type="ECO:0000313" key="3">
    <source>
        <dbReference type="Proteomes" id="UP000557307"/>
    </source>
</evidence>
<name>A0A840TR23_9BACT</name>
<evidence type="ECO:0000259" key="1">
    <source>
        <dbReference type="Pfam" id="PF17761"/>
    </source>
</evidence>
<dbReference type="EMBL" id="JACHGF010000001">
    <property type="protein sequence ID" value="MBB5282490.1"/>
    <property type="molecule type" value="Genomic_DNA"/>
</dbReference>
<feature type="domain" description="YhcG N-terminal" evidence="1">
    <location>
        <begin position="1"/>
        <end position="66"/>
    </location>
</feature>
<dbReference type="AlphaFoldDB" id="A0A840TR23"/>
<comment type="caution">
    <text evidence="2">The sequence shown here is derived from an EMBL/GenBank/DDBJ whole genome shotgun (WGS) entry which is preliminary data.</text>
</comment>
<dbReference type="PANTHER" id="PTHR30547">
    <property type="entry name" value="UNCHARACTERIZED PROTEIN YHCG-RELATED"/>
    <property type="match status" value="1"/>
</dbReference>
<evidence type="ECO:0000313" key="2">
    <source>
        <dbReference type="EMBL" id="MBB5282490.1"/>
    </source>
</evidence>